<evidence type="ECO:0000259" key="1">
    <source>
        <dbReference type="Pfam" id="PF14294"/>
    </source>
</evidence>
<organism evidence="2 3">
    <name type="scientific">Hallella colorans</name>
    <dbReference type="NCBI Taxonomy" id="1703337"/>
    <lineage>
        <taxon>Bacteria</taxon>
        <taxon>Pseudomonadati</taxon>
        <taxon>Bacteroidota</taxon>
        <taxon>Bacteroidia</taxon>
        <taxon>Bacteroidales</taxon>
        <taxon>Prevotellaceae</taxon>
        <taxon>Hallella</taxon>
    </lineage>
</organism>
<dbReference type="EMBL" id="QENY01000002">
    <property type="protein sequence ID" value="PVX58572.1"/>
    <property type="molecule type" value="Genomic_DNA"/>
</dbReference>
<dbReference type="Proteomes" id="UP000245870">
    <property type="component" value="Unassembled WGS sequence"/>
</dbReference>
<keyword evidence="3" id="KW-1185">Reference proteome</keyword>
<name>A0A2U0ULQ3_9BACT</name>
<gene>
    <name evidence="2" type="ORF">C7379_10290</name>
</gene>
<proteinExistence type="predicted"/>
<dbReference type="InterPro" id="IPR025399">
    <property type="entry name" value="DUF4372"/>
</dbReference>
<dbReference type="OrthoDB" id="1085884at2"/>
<evidence type="ECO:0000313" key="3">
    <source>
        <dbReference type="Proteomes" id="UP000245870"/>
    </source>
</evidence>
<sequence length="35" mass="4152">MARTNMPKFFNTWSDLVSLVFCQFARRVSLREVSN</sequence>
<reference evidence="2 3" key="1">
    <citation type="submission" date="2018-05" db="EMBL/GenBank/DDBJ databases">
        <title>Genomic Encyclopedia of Type Strains, Phase IV (KMG-IV): sequencing the most valuable type-strain genomes for metagenomic binning, comparative biology and taxonomic classification.</title>
        <authorList>
            <person name="Goeker M."/>
        </authorList>
    </citation>
    <scope>NUCLEOTIDE SEQUENCE [LARGE SCALE GENOMIC DNA]</scope>
    <source>
        <strain evidence="2 3">DSM 100333</strain>
    </source>
</reference>
<evidence type="ECO:0000313" key="2">
    <source>
        <dbReference type="EMBL" id="PVX58572.1"/>
    </source>
</evidence>
<dbReference type="AlphaFoldDB" id="A0A2U0ULQ3"/>
<protein>
    <submittedName>
        <fullName evidence="2">Uncharacterized protein DUF4372</fullName>
    </submittedName>
</protein>
<accession>A0A2U0ULQ3</accession>
<dbReference type="Pfam" id="PF14294">
    <property type="entry name" value="DUF4372"/>
    <property type="match status" value="1"/>
</dbReference>
<feature type="domain" description="DUF4372" evidence="1">
    <location>
        <begin position="8"/>
        <end position="34"/>
    </location>
</feature>
<comment type="caution">
    <text evidence="2">The sequence shown here is derived from an EMBL/GenBank/DDBJ whole genome shotgun (WGS) entry which is preliminary data.</text>
</comment>